<name>A0AA92C6H3_RHIRH</name>
<dbReference type="PROSITE" id="PS50887">
    <property type="entry name" value="GGDEF"/>
    <property type="match status" value="1"/>
</dbReference>
<dbReference type="Proteomes" id="UP000244335">
    <property type="component" value="Unassembled WGS sequence"/>
</dbReference>
<dbReference type="RefSeq" id="WP_116493730.1">
    <property type="nucleotide sequence ID" value="NZ_QDFR01000001.1"/>
</dbReference>
<sequence>MLSPIATSLSIVFVSLFFGTALLVAWRRFGVQFHAAFWALSFMFSAVGHGVRVFGVVWPEYQSVMAMLACQASIGSFALLAIGFRSRANLDHRLISLLWALSAVAIVVFWSGQPFEWRMASRMMTSAADALFVGMIVFLPRNPKGLSSPVRLALAFFGLYILSVGIAAWMARANGEIAEASFIIVLSLGTPTGMMATGILTLFILAADLAGELQKQAQYDYLSDLLNRRGFEERLASQRLASNETGFIVATDLDRFKSINDRLGHAAGDEVIRRFARHLQDAAGNHDLTGRMGGEEFALFIASGDGREALERVERLRMGVSSLYPDIDVDNPVTASFGVVRLKPEESFHQAYARADAALYASKGAGRNTTVADLDEAA</sequence>
<feature type="transmembrane region" description="Helical" evidence="3">
    <location>
        <begin position="37"/>
        <end position="58"/>
    </location>
</feature>
<dbReference type="CDD" id="cd01949">
    <property type="entry name" value="GGDEF"/>
    <property type="match status" value="1"/>
</dbReference>
<feature type="transmembrane region" description="Helical" evidence="3">
    <location>
        <begin position="64"/>
        <end position="82"/>
    </location>
</feature>
<dbReference type="PANTHER" id="PTHR45138:SF9">
    <property type="entry name" value="DIGUANYLATE CYCLASE DGCM-RELATED"/>
    <property type="match status" value="1"/>
</dbReference>
<comment type="catalytic activity">
    <reaction evidence="2">
        <text>2 GTP = 3',3'-c-di-GMP + 2 diphosphate</text>
        <dbReference type="Rhea" id="RHEA:24898"/>
        <dbReference type="ChEBI" id="CHEBI:33019"/>
        <dbReference type="ChEBI" id="CHEBI:37565"/>
        <dbReference type="ChEBI" id="CHEBI:58805"/>
        <dbReference type="EC" id="2.7.7.65"/>
    </reaction>
</comment>
<comment type="caution">
    <text evidence="5">The sequence shown here is derived from an EMBL/GenBank/DDBJ whole genome shotgun (WGS) entry which is preliminary data.</text>
</comment>
<dbReference type="InterPro" id="IPR029787">
    <property type="entry name" value="Nucleotide_cyclase"/>
</dbReference>
<keyword evidence="3" id="KW-0472">Membrane</keyword>
<dbReference type="EC" id="2.7.7.65" evidence="1"/>
<dbReference type="SUPFAM" id="SSF55073">
    <property type="entry name" value="Nucleotide cyclase"/>
    <property type="match status" value="1"/>
</dbReference>
<organism evidence="5 6">
    <name type="scientific">Rhizobium rhizogenes</name>
    <name type="common">Agrobacterium rhizogenes</name>
    <dbReference type="NCBI Taxonomy" id="359"/>
    <lineage>
        <taxon>Bacteria</taxon>
        <taxon>Pseudomonadati</taxon>
        <taxon>Pseudomonadota</taxon>
        <taxon>Alphaproteobacteria</taxon>
        <taxon>Hyphomicrobiales</taxon>
        <taxon>Rhizobiaceae</taxon>
        <taxon>Rhizobium/Agrobacterium group</taxon>
        <taxon>Rhizobium</taxon>
    </lineage>
</organism>
<dbReference type="InterPro" id="IPR050469">
    <property type="entry name" value="Diguanylate_Cyclase"/>
</dbReference>
<dbReference type="Pfam" id="PF00990">
    <property type="entry name" value="GGDEF"/>
    <property type="match status" value="1"/>
</dbReference>
<accession>A0AA92C6H3</accession>
<reference evidence="5 6" key="1">
    <citation type="submission" date="2018-04" db="EMBL/GenBank/DDBJ databases">
        <authorList>
            <person name="Hagen T."/>
        </authorList>
    </citation>
    <scope>NUCLEOTIDE SEQUENCE [LARGE SCALE GENOMIC DNA]</scope>
    <source>
        <strain evidence="5 6">TPD7009</strain>
    </source>
</reference>
<dbReference type="GO" id="GO:0005886">
    <property type="term" value="C:plasma membrane"/>
    <property type="evidence" value="ECO:0007669"/>
    <property type="project" value="TreeGrafter"/>
</dbReference>
<proteinExistence type="predicted"/>
<evidence type="ECO:0000259" key="4">
    <source>
        <dbReference type="PROSITE" id="PS50887"/>
    </source>
</evidence>
<dbReference type="GO" id="GO:0043709">
    <property type="term" value="P:cell adhesion involved in single-species biofilm formation"/>
    <property type="evidence" value="ECO:0007669"/>
    <property type="project" value="TreeGrafter"/>
</dbReference>
<dbReference type="NCBIfam" id="TIGR00254">
    <property type="entry name" value="GGDEF"/>
    <property type="match status" value="1"/>
</dbReference>
<dbReference type="PANTHER" id="PTHR45138">
    <property type="entry name" value="REGULATORY COMPONENTS OF SENSORY TRANSDUCTION SYSTEM"/>
    <property type="match status" value="1"/>
</dbReference>
<dbReference type="InterPro" id="IPR043128">
    <property type="entry name" value="Rev_trsase/Diguanyl_cyclase"/>
</dbReference>
<dbReference type="GO" id="GO:1902201">
    <property type="term" value="P:negative regulation of bacterial-type flagellum-dependent cell motility"/>
    <property type="evidence" value="ECO:0007669"/>
    <property type="project" value="TreeGrafter"/>
</dbReference>
<feature type="transmembrane region" description="Helical" evidence="3">
    <location>
        <begin position="6"/>
        <end position="25"/>
    </location>
</feature>
<evidence type="ECO:0000256" key="3">
    <source>
        <dbReference type="SAM" id="Phobius"/>
    </source>
</evidence>
<feature type="domain" description="GGDEF" evidence="4">
    <location>
        <begin position="244"/>
        <end position="375"/>
    </location>
</feature>
<dbReference type="AlphaFoldDB" id="A0AA92C6H3"/>
<evidence type="ECO:0000313" key="6">
    <source>
        <dbReference type="Proteomes" id="UP000244335"/>
    </source>
</evidence>
<dbReference type="Gene3D" id="3.30.70.270">
    <property type="match status" value="1"/>
</dbReference>
<protein>
    <recommendedName>
        <fullName evidence="1">diguanylate cyclase</fullName>
        <ecNumber evidence="1">2.7.7.65</ecNumber>
    </recommendedName>
</protein>
<dbReference type="SMART" id="SM00267">
    <property type="entry name" value="GGDEF"/>
    <property type="match status" value="1"/>
</dbReference>
<gene>
    <name evidence="5" type="ORF">DC430_00975</name>
</gene>
<feature type="transmembrane region" description="Helical" evidence="3">
    <location>
        <begin position="183"/>
        <end position="206"/>
    </location>
</feature>
<dbReference type="EMBL" id="QDFR01000001">
    <property type="protein sequence ID" value="PVE56402.1"/>
    <property type="molecule type" value="Genomic_DNA"/>
</dbReference>
<evidence type="ECO:0000313" key="5">
    <source>
        <dbReference type="EMBL" id="PVE56402.1"/>
    </source>
</evidence>
<keyword evidence="3" id="KW-1133">Transmembrane helix</keyword>
<dbReference type="InterPro" id="IPR000160">
    <property type="entry name" value="GGDEF_dom"/>
</dbReference>
<evidence type="ECO:0000256" key="2">
    <source>
        <dbReference type="ARBA" id="ARBA00034247"/>
    </source>
</evidence>
<evidence type="ECO:0000256" key="1">
    <source>
        <dbReference type="ARBA" id="ARBA00012528"/>
    </source>
</evidence>
<feature type="transmembrane region" description="Helical" evidence="3">
    <location>
        <begin position="152"/>
        <end position="171"/>
    </location>
</feature>
<keyword evidence="3" id="KW-0812">Transmembrane</keyword>
<dbReference type="GO" id="GO:0052621">
    <property type="term" value="F:diguanylate cyclase activity"/>
    <property type="evidence" value="ECO:0007669"/>
    <property type="project" value="UniProtKB-EC"/>
</dbReference>
<feature type="transmembrane region" description="Helical" evidence="3">
    <location>
        <begin position="94"/>
        <end position="113"/>
    </location>
</feature>